<name>A0AAN7V3S7_9COLE</name>
<evidence type="ECO:0000313" key="17">
    <source>
        <dbReference type="Proteomes" id="UP001329430"/>
    </source>
</evidence>
<dbReference type="GO" id="GO:0005524">
    <property type="term" value="F:ATP binding"/>
    <property type="evidence" value="ECO:0007669"/>
    <property type="project" value="UniProtKB-KW"/>
</dbReference>
<evidence type="ECO:0000256" key="11">
    <source>
        <dbReference type="ARBA" id="ARBA00047552"/>
    </source>
</evidence>
<dbReference type="PROSITE" id="PS00178">
    <property type="entry name" value="AA_TRNA_LIGASE_I"/>
    <property type="match status" value="1"/>
</dbReference>
<dbReference type="InterPro" id="IPR013155">
    <property type="entry name" value="M/V/L/I-tRNA-synth_anticd-bd"/>
</dbReference>
<evidence type="ECO:0000256" key="13">
    <source>
        <dbReference type="SAM" id="Coils"/>
    </source>
</evidence>
<comment type="catalytic activity">
    <reaction evidence="11">
        <text>tRNA(Val) + L-valine + ATP = L-valyl-tRNA(Val) + AMP + diphosphate</text>
        <dbReference type="Rhea" id="RHEA:10704"/>
        <dbReference type="Rhea" id="RHEA-COMP:9672"/>
        <dbReference type="Rhea" id="RHEA-COMP:9708"/>
        <dbReference type="ChEBI" id="CHEBI:30616"/>
        <dbReference type="ChEBI" id="CHEBI:33019"/>
        <dbReference type="ChEBI" id="CHEBI:57762"/>
        <dbReference type="ChEBI" id="CHEBI:78442"/>
        <dbReference type="ChEBI" id="CHEBI:78537"/>
        <dbReference type="ChEBI" id="CHEBI:456215"/>
        <dbReference type="EC" id="6.1.1.9"/>
    </reaction>
</comment>
<dbReference type="InterPro" id="IPR002300">
    <property type="entry name" value="aa-tRNA-synth_Ia"/>
</dbReference>
<accession>A0AAN7V3S7</accession>
<keyword evidence="6 12" id="KW-0547">Nucleotide-binding</keyword>
<evidence type="ECO:0000256" key="12">
    <source>
        <dbReference type="RuleBase" id="RU363035"/>
    </source>
</evidence>
<comment type="similarity">
    <text evidence="2 12">Belongs to the class-I aminoacyl-tRNA synthetase family.</text>
</comment>
<dbReference type="InterPro" id="IPR001412">
    <property type="entry name" value="aa-tRNA-synth_I_CS"/>
</dbReference>
<evidence type="ECO:0000256" key="5">
    <source>
        <dbReference type="ARBA" id="ARBA00022598"/>
    </source>
</evidence>
<dbReference type="InterPro" id="IPR009080">
    <property type="entry name" value="tRNAsynth_Ia_anticodon-bd"/>
</dbReference>
<organism evidence="16 17">
    <name type="scientific">Pyrocoelia pectoralis</name>
    <dbReference type="NCBI Taxonomy" id="417401"/>
    <lineage>
        <taxon>Eukaryota</taxon>
        <taxon>Metazoa</taxon>
        <taxon>Ecdysozoa</taxon>
        <taxon>Arthropoda</taxon>
        <taxon>Hexapoda</taxon>
        <taxon>Insecta</taxon>
        <taxon>Pterygota</taxon>
        <taxon>Neoptera</taxon>
        <taxon>Endopterygota</taxon>
        <taxon>Coleoptera</taxon>
        <taxon>Polyphaga</taxon>
        <taxon>Elateriformia</taxon>
        <taxon>Elateroidea</taxon>
        <taxon>Lampyridae</taxon>
        <taxon>Lampyrinae</taxon>
        <taxon>Pyrocoelia</taxon>
    </lineage>
</organism>
<dbReference type="NCBIfam" id="TIGR00422">
    <property type="entry name" value="valS"/>
    <property type="match status" value="1"/>
</dbReference>
<dbReference type="CDD" id="cd00817">
    <property type="entry name" value="ValRS_core"/>
    <property type="match status" value="1"/>
</dbReference>
<dbReference type="EC" id="6.1.1.9" evidence="3"/>
<dbReference type="PANTHER" id="PTHR11946">
    <property type="entry name" value="VALYL-TRNA SYNTHETASES"/>
    <property type="match status" value="1"/>
</dbReference>
<dbReference type="Gene3D" id="3.90.740.10">
    <property type="entry name" value="Valyl/Leucyl/Isoleucyl-tRNA synthetase, editing domain"/>
    <property type="match status" value="1"/>
</dbReference>
<dbReference type="InterPro" id="IPR002303">
    <property type="entry name" value="Valyl-tRNA_ligase"/>
</dbReference>
<dbReference type="SUPFAM" id="SSF52374">
    <property type="entry name" value="Nucleotidylyl transferase"/>
    <property type="match status" value="1"/>
</dbReference>
<evidence type="ECO:0000256" key="8">
    <source>
        <dbReference type="ARBA" id="ARBA00022917"/>
    </source>
</evidence>
<evidence type="ECO:0000313" key="16">
    <source>
        <dbReference type="EMBL" id="KAK5640482.1"/>
    </source>
</evidence>
<gene>
    <name evidence="16" type="ORF">RI129_011293</name>
</gene>
<evidence type="ECO:0000256" key="6">
    <source>
        <dbReference type="ARBA" id="ARBA00022741"/>
    </source>
</evidence>
<keyword evidence="5 12" id="KW-0436">Ligase</keyword>
<dbReference type="Pfam" id="PF08264">
    <property type="entry name" value="Anticodon_1"/>
    <property type="match status" value="1"/>
</dbReference>
<sequence length="970" mass="111044">MFFCTKSRNFNALCPINRLAKFSLRWKTSELSPAYVPKEIEKTAVTYFEPPPKPSQTFSLILPPPNITGNLHLGHALTVTVEDILVRWNRMRGIETVWVPGLDHAGIATQVVVEKRLWQETRRTRHDLGRELFLNEVLKWKEEKANVITQQLHAMGASLTWPLEMFSMDSAQSRAVKAAFIKLYDEGLIYRSDYLVNWSCTLQSAISDIEVEHLQVTGPTTLPLPQHEEPVEFGVLYKFGYKLLDTDEEVVVATTRPETMLGDVAVAVNPRDNRYSHLIGRELWHPFRKEKIPIICDEFVDPEFGTGAVKVTPAHNPTDFEVGKRHGLKSIQIIDEKGNLNEAAGEFGGVSRFHARNIILGELDRLKLFRGRQDHQMVIPICSRSRDVIEFLIKPQWFIKLESMGLKALNAVKDGKLKIDPPEFMERWCNWHTNMRDWCVSRQLWWGHRIPMYSCRIKNGDERDCWIAAEDEEDARRKASTKLMTNPTDITVVQDEDVLDTWFSSALLPFSAFGWPQQNENLDDYYPLSIMETGHDILFFWVSRMVMLGIQLTEQLPFAKILLHGIICDAYGRKMSKSLGNVVTPENVISGSTLKELENALRASQAAGILSNEELVRAVEGQKKMFPAGIPACGVDALRFTLCSHKIKNHYIHFDVNECNTNRLFGNKIWQATKFTTKWMENVRNVPSFVGDITKLPIMDKWILSRLSKMVKNVNEAIENNEFHLATASLKNFLYYDFCDVYLESTKRGLKIVDGELAVAHSTTLLVCLDVGLRALAPFMPYLSQHLHRHLSHHSSTPLEVNFPEKLEWFDETLEEEVQSVLDTVIAIRRLKKVFGISKKHKPEVRVVSRIAIYRELEEVVADLAACDRVVVTPTEAVDTKETVCETIGSHTTINLLLPPDLSKTLDIDLKRLEKKKEKVLLEVEKMRKMMSAESYRINAARKVQQTHAKKIQLLEDELSRIETLQKFSC</sequence>
<keyword evidence="7 12" id="KW-0067">ATP-binding</keyword>
<dbReference type="Proteomes" id="UP001329430">
    <property type="component" value="Chromosome 8"/>
</dbReference>
<dbReference type="FunFam" id="3.40.50.620:FF:000020">
    <property type="entry name" value="Valine--tRNA ligase, mitochondrial"/>
    <property type="match status" value="1"/>
</dbReference>
<dbReference type="GO" id="GO:0002161">
    <property type="term" value="F:aminoacyl-tRNA deacylase activity"/>
    <property type="evidence" value="ECO:0007669"/>
    <property type="project" value="InterPro"/>
</dbReference>
<dbReference type="PANTHER" id="PTHR11946:SF109">
    <property type="entry name" value="VALINE--TRNA LIGASE"/>
    <property type="match status" value="1"/>
</dbReference>
<dbReference type="NCBIfam" id="NF004349">
    <property type="entry name" value="PRK05729.1"/>
    <property type="match status" value="1"/>
</dbReference>
<dbReference type="InterPro" id="IPR014729">
    <property type="entry name" value="Rossmann-like_a/b/a_fold"/>
</dbReference>
<dbReference type="CDD" id="cd07962">
    <property type="entry name" value="Anticodon_Ia_Val"/>
    <property type="match status" value="1"/>
</dbReference>
<feature type="domain" description="Aminoacyl-tRNA synthetase class Ia" evidence="14">
    <location>
        <begin position="53"/>
        <end position="646"/>
    </location>
</feature>
<dbReference type="SUPFAM" id="SSF50677">
    <property type="entry name" value="ValRS/IleRS/LeuRS editing domain"/>
    <property type="match status" value="1"/>
</dbReference>
<dbReference type="Pfam" id="PF00133">
    <property type="entry name" value="tRNA-synt_1"/>
    <property type="match status" value="1"/>
</dbReference>
<dbReference type="InterPro" id="IPR009008">
    <property type="entry name" value="Val/Leu/Ile-tRNA-synth_edit"/>
</dbReference>
<comment type="caution">
    <text evidence="16">The sequence shown here is derived from an EMBL/GenBank/DDBJ whole genome shotgun (WGS) entry which is preliminary data.</text>
</comment>
<evidence type="ECO:0000256" key="9">
    <source>
        <dbReference type="ARBA" id="ARBA00023146"/>
    </source>
</evidence>
<keyword evidence="9 12" id="KW-0030">Aminoacyl-tRNA synthetase</keyword>
<dbReference type="InterPro" id="IPR033705">
    <property type="entry name" value="Anticodon_Ia_Val"/>
</dbReference>
<dbReference type="FunFam" id="3.90.740.10:FF:000005">
    <property type="entry name" value="Valine--tRNA ligase, mitochondrial"/>
    <property type="match status" value="1"/>
</dbReference>
<evidence type="ECO:0000256" key="4">
    <source>
        <dbReference type="ARBA" id="ARBA00022490"/>
    </source>
</evidence>
<keyword evidence="13" id="KW-0175">Coiled coil</keyword>
<proteinExistence type="inferred from homology"/>
<evidence type="ECO:0000256" key="10">
    <source>
        <dbReference type="ARBA" id="ARBA00029936"/>
    </source>
</evidence>
<dbReference type="SUPFAM" id="SSF47323">
    <property type="entry name" value="Anticodon-binding domain of a subclass of class I aminoacyl-tRNA synthetases"/>
    <property type="match status" value="1"/>
</dbReference>
<feature type="domain" description="Methionyl/Valyl/Leucyl/Isoleucyl-tRNA synthetase anticodon-binding" evidence="15">
    <location>
        <begin position="700"/>
        <end position="845"/>
    </location>
</feature>
<dbReference type="Gene3D" id="3.40.50.620">
    <property type="entry name" value="HUPs"/>
    <property type="match status" value="2"/>
</dbReference>
<reference evidence="16 17" key="1">
    <citation type="journal article" date="2024" name="Insects">
        <title>An Improved Chromosome-Level Genome Assembly of the Firefly Pyrocoelia pectoralis.</title>
        <authorList>
            <person name="Fu X."/>
            <person name="Meyer-Rochow V.B."/>
            <person name="Ballantyne L."/>
            <person name="Zhu X."/>
        </authorList>
    </citation>
    <scope>NUCLEOTIDE SEQUENCE [LARGE SCALE GENOMIC DNA]</scope>
    <source>
        <strain evidence="16">XCY_ONT2</strain>
    </source>
</reference>
<evidence type="ECO:0000259" key="14">
    <source>
        <dbReference type="Pfam" id="PF00133"/>
    </source>
</evidence>
<protein>
    <recommendedName>
        <fullName evidence="3">valine--tRNA ligase</fullName>
        <ecNumber evidence="3">6.1.1.9</ecNumber>
    </recommendedName>
    <alternativeName>
        <fullName evidence="10">Valyl-tRNA synthetase</fullName>
    </alternativeName>
</protein>
<dbReference type="Gene3D" id="1.10.730.10">
    <property type="entry name" value="Isoleucyl-tRNA Synthetase, Domain 1"/>
    <property type="match status" value="1"/>
</dbReference>
<evidence type="ECO:0000256" key="1">
    <source>
        <dbReference type="ARBA" id="ARBA00004496"/>
    </source>
</evidence>
<feature type="coiled-coil region" evidence="13">
    <location>
        <begin position="903"/>
        <end position="930"/>
    </location>
</feature>
<dbReference type="AlphaFoldDB" id="A0AAN7V3S7"/>
<dbReference type="GO" id="GO:0005829">
    <property type="term" value="C:cytosol"/>
    <property type="evidence" value="ECO:0007669"/>
    <property type="project" value="TreeGrafter"/>
</dbReference>
<dbReference type="PRINTS" id="PR00986">
    <property type="entry name" value="TRNASYNTHVAL"/>
</dbReference>
<keyword evidence="4" id="KW-0963">Cytoplasm</keyword>
<keyword evidence="17" id="KW-1185">Reference proteome</keyword>
<dbReference type="EMBL" id="JAVRBK010000008">
    <property type="protein sequence ID" value="KAK5640482.1"/>
    <property type="molecule type" value="Genomic_DNA"/>
</dbReference>
<dbReference type="FunFam" id="3.40.50.620:FF:000078">
    <property type="entry name" value="Valine--tRNA ligase, mitochondrial"/>
    <property type="match status" value="1"/>
</dbReference>
<evidence type="ECO:0000259" key="15">
    <source>
        <dbReference type="Pfam" id="PF08264"/>
    </source>
</evidence>
<evidence type="ECO:0000256" key="7">
    <source>
        <dbReference type="ARBA" id="ARBA00022840"/>
    </source>
</evidence>
<dbReference type="GO" id="GO:0006438">
    <property type="term" value="P:valyl-tRNA aminoacylation"/>
    <property type="evidence" value="ECO:0007669"/>
    <property type="project" value="InterPro"/>
</dbReference>
<comment type="subcellular location">
    <subcellularLocation>
        <location evidence="1">Cytoplasm</location>
    </subcellularLocation>
</comment>
<evidence type="ECO:0000256" key="3">
    <source>
        <dbReference type="ARBA" id="ARBA00013169"/>
    </source>
</evidence>
<evidence type="ECO:0000256" key="2">
    <source>
        <dbReference type="ARBA" id="ARBA00005594"/>
    </source>
</evidence>
<dbReference type="GO" id="GO:0004832">
    <property type="term" value="F:valine-tRNA ligase activity"/>
    <property type="evidence" value="ECO:0007669"/>
    <property type="project" value="UniProtKB-EC"/>
</dbReference>
<keyword evidence="8 12" id="KW-0648">Protein biosynthesis</keyword>